<proteinExistence type="inferred from homology"/>
<dbReference type="InterPro" id="IPR000917">
    <property type="entry name" value="Sulfatase_N"/>
</dbReference>
<dbReference type="GO" id="GO:0004065">
    <property type="term" value="F:arylsulfatase activity"/>
    <property type="evidence" value="ECO:0007669"/>
    <property type="project" value="TreeGrafter"/>
</dbReference>
<sequence length="280" mass="32025">MPRNFIYIIMDSCRYDSYMRARTPNMDRISEGHQRWSYASWTAPSHHSIFMGQVAHRSPSRVLASEVYKKEFAKWVDRLDVPDLSFTSFVPELSLAKVLSGHGYRTTGRVSMPVLNPFTGFKRFFDDYKLMSDHNDFAGMIEGVEFSDSQPSYYFMNLGETHYPYMLKDDSLPIISGVHGVVKGMDEAIARTGDSATDMASDEDEFFSQEDMTSLHEQQVRCVEYVDELLGSLIEKAPKDTHFIITSDHGECFGEGDYFGHGPVMHEKVFEIPFLEGRKP</sequence>
<evidence type="ECO:0000313" key="3">
    <source>
        <dbReference type="EMBL" id="QGX99849.1"/>
    </source>
</evidence>
<evidence type="ECO:0000259" key="2">
    <source>
        <dbReference type="Pfam" id="PF00884"/>
    </source>
</evidence>
<feature type="domain" description="Sulfatase N-terminal" evidence="2">
    <location>
        <begin position="3"/>
        <end position="275"/>
    </location>
</feature>
<dbReference type="AlphaFoldDB" id="A0A6I6IS02"/>
<reference evidence="4" key="1">
    <citation type="submission" date="2018-12" db="EMBL/GenBank/DDBJ databases">
        <title>Complete genome sequence of Roseovarius sp. MME-070.</title>
        <authorList>
            <person name="Nam Y.-D."/>
            <person name="Kang J."/>
            <person name="Chung W.-H."/>
            <person name="Park Y.S."/>
        </authorList>
    </citation>
    <scope>NUCLEOTIDE SEQUENCE [LARGE SCALE GENOMIC DNA]</scope>
    <source>
        <strain evidence="4">MME-070</strain>
    </source>
</reference>
<dbReference type="RefSeq" id="WP_157708530.1">
    <property type="nucleotide sequence ID" value="NZ_CP034348.1"/>
</dbReference>
<dbReference type="InterPro" id="IPR017850">
    <property type="entry name" value="Alkaline_phosphatase_core_sf"/>
</dbReference>
<dbReference type="SUPFAM" id="SSF53649">
    <property type="entry name" value="Alkaline phosphatase-like"/>
    <property type="match status" value="1"/>
</dbReference>
<organism evidence="3 4">
    <name type="scientific">Roseovarius faecimaris</name>
    <dbReference type="NCBI Taxonomy" id="2494550"/>
    <lineage>
        <taxon>Bacteria</taxon>
        <taxon>Pseudomonadati</taxon>
        <taxon>Pseudomonadota</taxon>
        <taxon>Alphaproteobacteria</taxon>
        <taxon>Rhodobacterales</taxon>
        <taxon>Roseobacteraceae</taxon>
        <taxon>Roseovarius</taxon>
    </lineage>
</organism>
<accession>A0A6I6IS02</accession>
<comment type="similarity">
    <text evidence="1">Belongs to the sulfatase family.</text>
</comment>
<dbReference type="Pfam" id="PF00884">
    <property type="entry name" value="Sulfatase"/>
    <property type="match status" value="1"/>
</dbReference>
<name>A0A6I6IS02_9RHOB</name>
<keyword evidence="4" id="KW-1185">Reference proteome</keyword>
<dbReference type="KEGG" id="rom:EI983_16860"/>
<dbReference type="InterPro" id="IPR050738">
    <property type="entry name" value="Sulfatase"/>
</dbReference>
<dbReference type="EMBL" id="CP034348">
    <property type="protein sequence ID" value="QGX99849.1"/>
    <property type="molecule type" value="Genomic_DNA"/>
</dbReference>
<dbReference type="PANTHER" id="PTHR42693:SF33">
    <property type="entry name" value="ARYLSULFATASE"/>
    <property type="match status" value="1"/>
</dbReference>
<evidence type="ECO:0000313" key="4">
    <source>
        <dbReference type="Proteomes" id="UP000428330"/>
    </source>
</evidence>
<dbReference type="Proteomes" id="UP000428330">
    <property type="component" value="Chromosome"/>
</dbReference>
<dbReference type="PANTHER" id="PTHR42693">
    <property type="entry name" value="ARYLSULFATASE FAMILY MEMBER"/>
    <property type="match status" value="1"/>
</dbReference>
<protein>
    <submittedName>
        <fullName evidence="3">Metalloenzyme</fullName>
    </submittedName>
</protein>
<dbReference type="OrthoDB" id="9795675at2"/>
<dbReference type="Gene3D" id="3.40.720.10">
    <property type="entry name" value="Alkaline Phosphatase, subunit A"/>
    <property type="match status" value="1"/>
</dbReference>
<evidence type="ECO:0000256" key="1">
    <source>
        <dbReference type="ARBA" id="ARBA00008779"/>
    </source>
</evidence>
<gene>
    <name evidence="3" type="ORF">EI983_16860</name>
</gene>